<feature type="transmembrane region" description="Helical" evidence="2">
    <location>
        <begin position="62"/>
        <end position="82"/>
    </location>
</feature>
<sequence>MIRPRHGYTLLASEQSEAQSPPSPASPLFSFDDDDDDEEKLTRPRPIVYPHDPRFEQPTPPAWQRAGLILFIVSCLFLAVWLQNGFWIGAIV</sequence>
<dbReference type="Proteomes" id="UP001362999">
    <property type="component" value="Unassembled WGS sequence"/>
</dbReference>
<evidence type="ECO:0000256" key="2">
    <source>
        <dbReference type="SAM" id="Phobius"/>
    </source>
</evidence>
<evidence type="ECO:0000313" key="4">
    <source>
        <dbReference type="Proteomes" id="UP001362999"/>
    </source>
</evidence>
<dbReference type="EMBL" id="JAWWNJ010000173">
    <property type="protein sequence ID" value="KAK6977029.1"/>
    <property type="molecule type" value="Genomic_DNA"/>
</dbReference>
<protein>
    <submittedName>
        <fullName evidence="3">Uncharacterized protein</fullName>
    </submittedName>
</protein>
<feature type="region of interest" description="Disordered" evidence="1">
    <location>
        <begin position="1"/>
        <end position="54"/>
    </location>
</feature>
<feature type="compositionally biased region" description="Low complexity" evidence="1">
    <location>
        <begin position="13"/>
        <end position="30"/>
    </location>
</feature>
<gene>
    <name evidence="3" type="ORF">R3P38DRAFT_553545</name>
</gene>
<reference evidence="3 4" key="1">
    <citation type="journal article" date="2024" name="J Genomics">
        <title>Draft genome sequencing and assembly of Favolaschia claudopus CIRM-BRFM 2984 isolated from oak limbs.</title>
        <authorList>
            <person name="Navarro D."/>
            <person name="Drula E."/>
            <person name="Chaduli D."/>
            <person name="Cazenave R."/>
            <person name="Ahrendt S."/>
            <person name="Wang J."/>
            <person name="Lipzen A."/>
            <person name="Daum C."/>
            <person name="Barry K."/>
            <person name="Grigoriev I.V."/>
            <person name="Favel A."/>
            <person name="Rosso M.N."/>
            <person name="Martin F."/>
        </authorList>
    </citation>
    <scope>NUCLEOTIDE SEQUENCE [LARGE SCALE GENOMIC DNA]</scope>
    <source>
        <strain evidence="3 4">CIRM-BRFM 2984</strain>
    </source>
</reference>
<comment type="caution">
    <text evidence="3">The sequence shown here is derived from an EMBL/GenBank/DDBJ whole genome shotgun (WGS) entry which is preliminary data.</text>
</comment>
<dbReference type="AlphaFoldDB" id="A0AAV9ZA35"/>
<evidence type="ECO:0000256" key="1">
    <source>
        <dbReference type="SAM" id="MobiDB-lite"/>
    </source>
</evidence>
<accession>A0AAV9ZA35</accession>
<keyword evidence="2" id="KW-0812">Transmembrane</keyword>
<proteinExistence type="predicted"/>
<keyword evidence="2" id="KW-1133">Transmembrane helix</keyword>
<evidence type="ECO:0000313" key="3">
    <source>
        <dbReference type="EMBL" id="KAK6977029.1"/>
    </source>
</evidence>
<keyword evidence="4" id="KW-1185">Reference proteome</keyword>
<organism evidence="3 4">
    <name type="scientific">Favolaschia claudopus</name>
    <dbReference type="NCBI Taxonomy" id="2862362"/>
    <lineage>
        <taxon>Eukaryota</taxon>
        <taxon>Fungi</taxon>
        <taxon>Dikarya</taxon>
        <taxon>Basidiomycota</taxon>
        <taxon>Agaricomycotina</taxon>
        <taxon>Agaricomycetes</taxon>
        <taxon>Agaricomycetidae</taxon>
        <taxon>Agaricales</taxon>
        <taxon>Marasmiineae</taxon>
        <taxon>Mycenaceae</taxon>
        <taxon>Favolaschia</taxon>
    </lineage>
</organism>
<name>A0AAV9ZA35_9AGAR</name>
<keyword evidence="2" id="KW-0472">Membrane</keyword>